<feature type="transmembrane region" description="Helical" evidence="1">
    <location>
        <begin position="6"/>
        <end position="24"/>
    </location>
</feature>
<gene>
    <name evidence="3" type="ORF">DIS07_10420</name>
</gene>
<keyword evidence="4" id="KW-1185">Reference proteome</keyword>
<feature type="transmembrane region" description="Helical" evidence="1">
    <location>
        <begin position="56"/>
        <end position="78"/>
    </location>
</feature>
<dbReference type="OrthoDB" id="9810200at2"/>
<keyword evidence="1" id="KW-0812">Transmembrane</keyword>
<name>A0A2U2J954_9FLAO</name>
<comment type="caution">
    <text evidence="3">The sequence shown here is derived from an EMBL/GenBank/DDBJ whole genome shotgun (WGS) entry which is preliminary data.</text>
</comment>
<dbReference type="InterPro" id="IPR011933">
    <property type="entry name" value="Double_TM_dom"/>
</dbReference>
<dbReference type="EMBL" id="QFFG01000004">
    <property type="protein sequence ID" value="PWG04876.1"/>
    <property type="molecule type" value="Genomic_DNA"/>
</dbReference>
<dbReference type="PANTHER" id="PTHR37464:SF1">
    <property type="entry name" value="BLL2463 PROTEIN"/>
    <property type="match status" value="1"/>
</dbReference>
<protein>
    <recommendedName>
        <fullName evidence="2">Aerotolerance regulator N-terminal domain-containing protein</fullName>
    </recommendedName>
</protein>
<dbReference type="InterPro" id="IPR024163">
    <property type="entry name" value="Aerotolerance_reg_N"/>
</dbReference>
<dbReference type="Pfam" id="PF07584">
    <property type="entry name" value="BatA"/>
    <property type="match status" value="1"/>
</dbReference>
<accession>A0A2U2J954</accession>
<feature type="transmembrane region" description="Helical" evidence="1">
    <location>
        <begin position="624"/>
        <end position="647"/>
    </location>
</feature>
<reference evidence="3 4" key="1">
    <citation type="submission" date="2018-05" db="EMBL/GenBank/DDBJ databases">
        <title>Polaribacter aquimarinus sp. nov., isolated from sediment in a sediment of sea.</title>
        <authorList>
            <person name="Lu D."/>
        </authorList>
    </citation>
    <scope>NUCLEOTIDE SEQUENCE [LARGE SCALE GENOMIC DNA]</scope>
    <source>
        <strain evidence="3 4">ZY113</strain>
    </source>
</reference>
<dbReference type="PANTHER" id="PTHR37464">
    <property type="entry name" value="BLL2463 PROTEIN"/>
    <property type="match status" value="1"/>
</dbReference>
<dbReference type="RefSeq" id="WP_109405192.1">
    <property type="nucleotide sequence ID" value="NZ_QFFG01000004.1"/>
</dbReference>
<evidence type="ECO:0000256" key="1">
    <source>
        <dbReference type="SAM" id="Phobius"/>
    </source>
</evidence>
<organism evidence="3 4">
    <name type="scientific">Polaribacter aquimarinus</name>
    <dbReference type="NCBI Taxonomy" id="2100726"/>
    <lineage>
        <taxon>Bacteria</taxon>
        <taxon>Pseudomonadati</taxon>
        <taxon>Bacteroidota</taxon>
        <taxon>Flavobacteriia</taxon>
        <taxon>Flavobacteriales</taxon>
        <taxon>Flavobacteriaceae</taxon>
    </lineage>
</organism>
<sequence>MQFKNPEILYSFALLIIPLLVHLFQLQKFVKVPFTNVAFLQKIEQQTRKSSRIKKWIILANRMLLFSAIFFAFSQPYFSKKKETKKQHTFIYLDNSLSTNSEGEKGNLLHNATQEIIDYASEKDIYSLQTNDNFYSNISKIELKKVLQNLKVSSKKLNFNSIFFRIESQNKNKIKTLNKNILISDFQYNYKSKFTNVTPAFSAIKLTHSQKNNISIDSVFITNENLTNFIVNVVVKNQGQPQNNIPLAIFNDSKLISKQSFSIKKDADKIIQFSIQNQSNFIGKLTITFSDTFSFDNTLHFSLNTAKKINVLSIGNDADFLSKIYSKNEFNFTKSSAQNVNYNSILKQQTIILNELEYIPETLSKSIIEFSIKGGSLVIIPNENLNLNSYNSLLKKLNAGKISSKITDSLKITNINYNHPFFKNVFSKKVTNFQYPTIRNYYPISSKKSSKIVSFENKIPFISKINNNNYNVFYISSPINKKNSNFLKSPLIVPVFYNFGKLSYKQTQLFYRIDKENRIDIEENLTKDEILSISNSEISFIPIQQIFQNKVTITTKEQPTNAGFYSILRKKDTIQKLAFNYPKEESLLSFLDLNEIKKTNSNISIYSSIKDIFTEINNKNEVHWLWKWFLALAIVSLLLEILILKFYKL</sequence>
<keyword evidence="1" id="KW-0472">Membrane</keyword>
<evidence type="ECO:0000259" key="2">
    <source>
        <dbReference type="Pfam" id="PF07584"/>
    </source>
</evidence>
<dbReference type="AlphaFoldDB" id="A0A2U2J954"/>
<keyword evidence="1" id="KW-1133">Transmembrane helix</keyword>
<dbReference type="NCBIfam" id="TIGR02226">
    <property type="entry name" value="two_anch"/>
    <property type="match status" value="1"/>
</dbReference>
<evidence type="ECO:0000313" key="4">
    <source>
        <dbReference type="Proteomes" id="UP000245670"/>
    </source>
</evidence>
<proteinExistence type="predicted"/>
<dbReference type="Proteomes" id="UP000245670">
    <property type="component" value="Unassembled WGS sequence"/>
</dbReference>
<evidence type="ECO:0000313" key="3">
    <source>
        <dbReference type="EMBL" id="PWG04876.1"/>
    </source>
</evidence>
<feature type="domain" description="Aerotolerance regulator N-terminal" evidence="2">
    <location>
        <begin position="1"/>
        <end position="76"/>
    </location>
</feature>